<sequence length="379" mass="43272">MIIMSDKNKSIVLSSNTSFSLYNFRLGLMKALQERGFRVMAVAPEDEFSQKLEALGFDFSPIRNLDRKGKNPIKDLRLLFEYVSIYRRLRPHLVINFTIKPNIYSSVACGLLGIKSISVVTGLGYVYIQKRVLQTLVNLLYKVAFSFNQKVVFLNEEDMENFLSIGLVKKQKAILIKSEGINTEYFYPMEVKKTNQKPIFLMISRLLWDKGVREFVEAGRILREKGISAELWLLGPFDEGNPAGVPREHIQKAQEQGFIKYVGQAQDVRPFIAQADAVVLPSYYREGIPRVLLEAMAMAKPIITTDSVGCREVCKEGQNGFLVRPRDPQSLADAMIKFLTLSEEERKAMGEEGRKMVLEEFDERIVIDKYLKLIESCLT</sequence>
<dbReference type="EMBL" id="LT670846">
    <property type="protein sequence ID" value="SHK41631.1"/>
    <property type="molecule type" value="Genomic_DNA"/>
</dbReference>
<dbReference type="Proteomes" id="UP000189810">
    <property type="component" value="Chromosome I"/>
</dbReference>
<evidence type="ECO:0000313" key="3">
    <source>
        <dbReference type="EMBL" id="SHK41631.1"/>
    </source>
</evidence>
<protein>
    <submittedName>
        <fullName evidence="3">Glycosyltransferase involved in cell wall bisynthesis</fullName>
    </submittedName>
</protein>
<reference evidence="3 4" key="1">
    <citation type="submission" date="2016-11" db="EMBL/GenBank/DDBJ databases">
        <authorList>
            <person name="Jaros S."/>
            <person name="Januszkiewicz K."/>
            <person name="Wedrychowicz H."/>
        </authorList>
    </citation>
    <scope>NUCLEOTIDE SEQUENCE [LARGE SCALE GENOMIC DNA]</scope>
    <source>
        <strain evidence="3 4">DSM 19557</strain>
    </source>
</reference>
<feature type="domain" description="Glycosyl transferase family 1" evidence="1">
    <location>
        <begin position="192"/>
        <end position="356"/>
    </location>
</feature>
<keyword evidence="3" id="KW-0808">Transferase</keyword>
<dbReference type="STRING" id="381751.SAMN05444391_0946"/>
<organism evidence="3 4">
    <name type="scientific">Thermocrinis minervae</name>
    <dbReference type="NCBI Taxonomy" id="381751"/>
    <lineage>
        <taxon>Bacteria</taxon>
        <taxon>Pseudomonadati</taxon>
        <taxon>Aquificota</taxon>
        <taxon>Aquificia</taxon>
        <taxon>Aquificales</taxon>
        <taxon>Aquificaceae</taxon>
        <taxon>Thermocrinis</taxon>
    </lineage>
</organism>
<dbReference type="Pfam" id="PF13477">
    <property type="entry name" value="Glyco_trans_4_2"/>
    <property type="match status" value="1"/>
</dbReference>
<dbReference type="AlphaFoldDB" id="A0A1M6SA95"/>
<gene>
    <name evidence="3" type="ORF">SAMN05444391_0946</name>
</gene>
<dbReference type="InterPro" id="IPR028098">
    <property type="entry name" value="Glyco_trans_4-like_N"/>
</dbReference>
<dbReference type="CDD" id="cd03808">
    <property type="entry name" value="GT4_CapM-like"/>
    <property type="match status" value="1"/>
</dbReference>
<evidence type="ECO:0000313" key="4">
    <source>
        <dbReference type="Proteomes" id="UP000189810"/>
    </source>
</evidence>
<dbReference type="Gene3D" id="3.40.50.2000">
    <property type="entry name" value="Glycogen Phosphorylase B"/>
    <property type="match status" value="2"/>
</dbReference>
<feature type="domain" description="Glycosyltransferase subfamily 4-like N-terminal" evidence="2">
    <location>
        <begin position="12"/>
        <end position="153"/>
    </location>
</feature>
<dbReference type="SUPFAM" id="SSF53756">
    <property type="entry name" value="UDP-Glycosyltransferase/glycogen phosphorylase"/>
    <property type="match status" value="1"/>
</dbReference>
<keyword evidence="4" id="KW-1185">Reference proteome</keyword>
<evidence type="ECO:0000259" key="1">
    <source>
        <dbReference type="Pfam" id="PF00534"/>
    </source>
</evidence>
<dbReference type="Pfam" id="PF00534">
    <property type="entry name" value="Glycos_transf_1"/>
    <property type="match status" value="1"/>
</dbReference>
<dbReference type="InterPro" id="IPR001296">
    <property type="entry name" value="Glyco_trans_1"/>
</dbReference>
<dbReference type="OrthoDB" id="9806653at2"/>
<dbReference type="PANTHER" id="PTHR12526">
    <property type="entry name" value="GLYCOSYLTRANSFERASE"/>
    <property type="match status" value="1"/>
</dbReference>
<evidence type="ECO:0000259" key="2">
    <source>
        <dbReference type="Pfam" id="PF13477"/>
    </source>
</evidence>
<name>A0A1M6SA95_9AQUI</name>
<dbReference type="PANTHER" id="PTHR12526:SF638">
    <property type="entry name" value="SPORE COAT PROTEIN SA"/>
    <property type="match status" value="1"/>
</dbReference>
<accession>A0A1M6SA95</accession>
<dbReference type="GO" id="GO:0016757">
    <property type="term" value="F:glycosyltransferase activity"/>
    <property type="evidence" value="ECO:0007669"/>
    <property type="project" value="InterPro"/>
</dbReference>
<proteinExistence type="predicted"/>